<feature type="region of interest" description="Disordered" evidence="2">
    <location>
        <begin position="215"/>
        <end position="244"/>
    </location>
</feature>
<feature type="region of interest" description="Disordered" evidence="2">
    <location>
        <begin position="555"/>
        <end position="601"/>
    </location>
</feature>
<reference evidence="4" key="1">
    <citation type="submission" date="2016-02" db="EMBL/GenBank/DDBJ databases">
        <title>Draft genome sequence of Microdochium bolleyi, a fungal endophyte of beachgrass.</title>
        <authorList>
            <consortium name="DOE Joint Genome Institute"/>
            <person name="David A.S."/>
            <person name="May G."/>
            <person name="Haridas S."/>
            <person name="Lim J."/>
            <person name="Wang M."/>
            <person name="Labutti K."/>
            <person name="Lipzen A."/>
            <person name="Barry K."/>
            <person name="Grigoriev I.V."/>
        </authorList>
    </citation>
    <scope>NUCLEOTIDE SEQUENCE [LARGE SCALE GENOMIC DNA]</scope>
    <source>
        <strain evidence="4">J235TASD1</strain>
    </source>
</reference>
<name>A0A136J2C8_9PEZI</name>
<organism evidence="3 4">
    <name type="scientific">Microdochium bolleyi</name>
    <dbReference type="NCBI Taxonomy" id="196109"/>
    <lineage>
        <taxon>Eukaryota</taxon>
        <taxon>Fungi</taxon>
        <taxon>Dikarya</taxon>
        <taxon>Ascomycota</taxon>
        <taxon>Pezizomycotina</taxon>
        <taxon>Sordariomycetes</taxon>
        <taxon>Xylariomycetidae</taxon>
        <taxon>Xylariales</taxon>
        <taxon>Microdochiaceae</taxon>
        <taxon>Microdochium</taxon>
    </lineage>
</organism>
<dbReference type="Proteomes" id="UP000070501">
    <property type="component" value="Unassembled WGS sequence"/>
</dbReference>
<gene>
    <name evidence="3" type="ORF">Micbo1qcDRAFT_225274</name>
</gene>
<feature type="region of interest" description="Disordered" evidence="2">
    <location>
        <begin position="24"/>
        <end position="79"/>
    </location>
</feature>
<evidence type="ECO:0000313" key="4">
    <source>
        <dbReference type="Proteomes" id="UP000070501"/>
    </source>
</evidence>
<evidence type="ECO:0000313" key="3">
    <source>
        <dbReference type="EMBL" id="KXJ91410.1"/>
    </source>
</evidence>
<feature type="compositionally biased region" description="Basic and acidic residues" evidence="2">
    <location>
        <begin position="66"/>
        <end position="78"/>
    </location>
</feature>
<dbReference type="PANTHER" id="PTHR37540">
    <property type="entry name" value="TRANSCRIPTION FACTOR (ACR-2), PUTATIVE-RELATED-RELATED"/>
    <property type="match status" value="1"/>
</dbReference>
<dbReference type="AlphaFoldDB" id="A0A136J2C8"/>
<dbReference type="EMBL" id="KQ964250">
    <property type="protein sequence ID" value="KXJ91410.1"/>
    <property type="molecule type" value="Genomic_DNA"/>
</dbReference>
<dbReference type="PANTHER" id="PTHR37540:SF9">
    <property type="entry name" value="ZN(2)-C6 FUNGAL-TYPE DOMAIN-CONTAINING PROTEIN"/>
    <property type="match status" value="1"/>
</dbReference>
<keyword evidence="4" id="KW-1185">Reference proteome</keyword>
<keyword evidence="1" id="KW-0539">Nucleus</keyword>
<evidence type="ECO:0000256" key="2">
    <source>
        <dbReference type="SAM" id="MobiDB-lite"/>
    </source>
</evidence>
<feature type="region of interest" description="Disordered" evidence="2">
    <location>
        <begin position="430"/>
        <end position="481"/>
    </location>
</feature>
<protein>
    <submittedName>
        <fullName evidence="3">Uncharacterized protein</fullName>
    </submittedName>
</protein>
<dbReference type="InterPro" id="IPR021858">
    <property type="entry name" value="Fun_TF"/>
</dbReference>
<feature type="compositionally biased region" description="Gly residues" evidence="2">
    <location>
        <begin position="218"/>
        <end position="229"/>
    </location>
</feature>
<evidence type="ECO:0000256" key="1">
    <source>
        <dbReference type="ARBA" id="ARBA00023242"/>
    </source>
</evidence>
<feature type="compositionally biased region" description="Basic residues" evidence="2">
    <location>
        <begin position="24"/>
        <end position="46"/>
    </location>
</feature>
<sequence>MAGFQFVVFGDEQPDTRRAIRSHVMRGKNAGRKLPPRQPSRKKNKRGGGGAAAVLDIEGGGTISDEPVRNGADDHGATNDRALAQSDDATPVLLVNEQRRAQLSVASLSELKGLPRMVGHELSWRPFPAGFTAESIDLFRFSCTSDIPPFCRPKDRRGSFFWQFSFLDEAFMHSMIAIIGALREESLPPTRHAPRLILSHVSRGLHLVNKQLQSASDSGGGIVEGGQGAGDNSTGQQQHRQQSSVSNATIASILLLSMYERLRGDYGRARVHLHGLKRIIVDLRGGMAQLRRTRGLASKICRIDIDLALHSGAGTVFSAAEAAPAMYLQQQEEGAAGGKVPPFMTGVPPEPVTAPHKRGECEDAIDDGYGATAQLSPRYGELMRDLLRLTAFLNGTAGRPVLDVYALEALLVNMCYRIVELRPLGQSNARAAATSSHGGSPRRGRSTSSESDFGQSPSGRSHDSFSSGTSPTPASPTKAPGVSSIDDACHLGMAALMTTLMLEFGAQLVTHDLLRSSLRASAARLARSGVQNLRAALWLCFVGGISVFKVRQSKPGISGRKQNGNTSGGGHDSCGADDSSLTGSTARDSRSENGDGDDGTWLLPQIHELAQDLGLDASRSSSSSPSWPAVLSVLSDFPWVHSLHDKPGQALWDAAVAMAAKNHADFNSCQAPPWVGSTGGGEGAEGNAAKLRPLRTLTHEAGLTLSHARHGVWR</sequence>
<dbReference type="OrthoDB" id="5376287at2759"/>
<dbReference type="InParanoid" id="A0A136J2C8"/>
<dbReference type="Pfam" id="PF11951">
    <property type="entry name" value="Fungal_trans_2"/>
    <property type="match status" value="1"/>
</dbReference>
<proteinExistence type="predicted"/>
<feature type="compositionally biased region" description="Low complexity" evidence="2">
    <location>
        <begin position="466"/>
        <end position="481"/>
    </location>
</feature>
<dbReference type="STRING" id="196109.A0A136J2C8"/>
<accession>A0A136J2C8</accession>
<feature type="compositionally biased region" description="Polar residues" evidence="2">
    <location>
        <begin position="231"/>
        <end position="244"/>
    </location>
</feature>